<evidence type="ECO:0000256" key="4">
    <source>
        <dbReference type="ARBA" id="ARBA00023136"/>
    </source>
</evidence>
<feature type="transmembrane region" description="Helical" evidence="5">
    <location>
        <begin position="235"/>
        <end position="256"/>
    </location>
</feature>
<dbReference type="Pfam" id="PF00083">
    <property type="entry name" value="Sugar_tr"/>
    <property type="match status" value="1"/>
</dbReference>
<gene>
    <name evidence="6" type="primary">SLC22A5</name>
</gene>
<dbReference type="GO" id="GO:0022857">
    <property type="term" value="F:transmembrane transporter activity"/>
    <property type="evidence" value="ECO:0007669"/>
    <property type="project" value="InterPro"/>
</dbReference>
<reference evidence="6 7" key="1">
    <citation type="submission" date="2020-02" db="EMBL/GenBank/DDBJ databases">
        <title>Esox lucius (northern pike) genome, fEsoLuc1, primary haplotype.</title>
        <authorList>
            <person name="Myers G."/>
            <person name="Karagic N."/>
            <person name="Meyer A."/>
            <person name="Pippel M."/>
            <person name="Reichard M."/>
            <person name="Winkler S."/>
            <person name="Tracey A."/>
            <person name="Sims Y."/>
            <person name="Howe K."/>
            <person name="Rhie A."/>
            <person name="Formenti G."/>
            <person name="Durbin R."/>
            <person name="Fedrigo O."/>
            <person name="Jarvis E.D."/>
        </authorList>
    </citation>
    <scope>NUCLEOTIDE SEQUENCE [LARGE SCALE GENOMIC DNA]</scope>
</reference>
<evidence type="ECO:0008006" key="8">
    <source>
        <dbReference type="Google" id="ProtNLM"/>
    </source>
</evidence>
<dbReference type="Ensembl" id="ENSELUT00000098209.1">
    <property type="protein sequence ID" value="ENSELUP00000085738.1"/>
    <property type="gene ID" value="ENSELUG00000021544.3"/>
</dbReference>
<keyword evidence="3 5" id="KW-1133">Transmembrane helix</keyword>
<evidence type="ECO:0000256" key="1">
    <source>
        <dbReference type="ARBA" id="ARBA00004141"/>
    </source>
</evidence>
<keyword evidence="4 5" id="KW-0472">Membrane</keyword>
<accession>A0AAY5K9M6</accession>
<feature type="transmembrane region" description="Helical" evidence="5">
    <location>
        <begin position="262"/>
        <end position="284"/>
    </location>
</feature>
<feature type="transmembrane region" description="Helical" evidence="5">
    <location>
        <begin position="20"/>
        <end position="42"/>
    </location>
</feature>
<keyword evidence="2 5" id="KW-0812">Transmembrane</keyword>
<protein>
    <recommendedName>
        <fullName evidence="8">Major facilitator superfamily (MFS) profile domain-containing protein</fullName>
    </recommendedName>
</protein>
<evidence type="ECO:0000256" key="2">
    <source>
        <dbReference type="ARBA" id="ARBA00022692"/>
    </source>
</evidence>
<proteinExistence type="predicted"/>
<sequence>MRDFEETTAFLGQWGPFQLTVFFLLGVSIIPNGFSAFSVIFLGDSPTHHCFIPDAKNLSEVWRKAIIPIEVENGREENSKCSRYRLDVVRNLSALGYIPGLDINLTQVDQERCVDGWTYSDDIYQSTIVTEFDLVCSESWKQPFTSSLYFLGVLCGSFFSGQLSDWFIPESPRWLLSQGRVEEAEVILREAARKNRVTAPEVIFEESESEEKPKPEERHSPLDLLRPCSICKTTLIISLVWFTLSMGYFCISLNTSRLHGDPYINCFISAAIEVPAYISSWLLLRYLPRRLSTSASMLLGGAALYFIQLVPPSVPSLSIALEMMGKFGLATGTGLVFAYTAELYPTVIRNTALGFCAMISRVGSIIAPYIFTFGTYYKYLPYILLGSLLVLSAMTIPFLPETFGRPLPETIQQMHEQARIKCPCIPEKNRKPTKEANDTILLESSL</sequence>
<dbReference type="PANTHER" id="PTHR24064">
    <property type="entry name" value="SOLUTE CARRIER FAMILY 22 MEMBER"/>
    <property type="match status" value="1"/>
</dbReference>
<dbReference type="AlphaFoldDB" id="A0AAY5K9M6"/>
<reference evidence="6" key="3">
    <citation type="submission" date="2025-09" db="UniProtKB">
        <authorList>
            <consortium name="Ensembl"/>
        </authorList>
    </citation>
    <scope>IDENTIFICATION</scope>
</reference>
<dbReference type="InterPro" id="IPR036259">
    <property type="entry name" value="MFS_trans_sf"/>
</dbReference>
<keyword evidence="7" id="KW-1185">Reference proteome</keyword>
<evidence type="ECO:0000313" key="6">
    <source>
        <dbReference type="Ensembl" id="ENSELUP00000085738.1"/>
    </source>
</evidence>
<dbReference type="GO" id="GO:0016020">
    <property type="term" value="C:membrane"/>
    <property type="evidence" value="ECO:0007669"/>
    <property type="project" value="UniProtKB-SubCell"/>
</dbReference>
<evidence type="ECO:0000256" key="5">
    <source>
        <dbReference type="SAM" id="Phobius"/>
    </source>
</evidence>
<dbReference type="Gene3D" id="1.20.1250.20">
    <property type="entry name" value="MFS general substrate transporter like domains"/>
    <property type="match status" value="1"/>
</dbReference>
<comment type="subcellular location">
    <subcellularLocation>
        <location evidence="1">Membrane</location>
        <topology evidence="1">Multi-pass membrane protein</topology>
    </subcellularLocation>
</comment>
<evidence type="ECO:0000256" key="3">
    <source>
        <dbReference type="ARBA" id="ARBA00022989"/>
    </source>
</evidence>
<organism evidence="6 7">
    <name type="scientific">Esox lucius</name>
    <name type="common">Northern pike</name>
    <dbReference type="NCBI Taxonomy" id="8010"/>
    <lineage>
        <taxon>Eukaryota</taxon>
        <taxon>Metazoa</taxon>
        <taxon>Chordata</taxon>
        <taxon>Craniata</taxon>
        <taxon>Vertebrata</taxon>
        <taxon>Euteleostomi</taxon>
        <taxon>Actinopterygii</taxon>
        <taxon>Neopterygii</taxon>
        <taxon>Teleostei</taxon>
        <taxon>Protacanthopterygii</taxon>
        <taxon>Esociformes</taxon>
        <taxon>Esocidae</taxon>
        <taxon>Esox</taxon>
    </lineage>
</organism>
<evidence type="ECO:0000313" key="7">
    <source>
        <dbReference type="Proteomes" id="UP000265140"/>
    </source>
</evidence>
<dbReference type="GeneTree" id="ENSGT00940000163251"/>
<reference evidence="6" key="2">
    <citation type="submission" date="2025-08" db="UniProtKB">
        <authorList>
            <consortium name="Ensembl"/>
        </authorList>
    </citation>
    <scope>IDENTIFICATION</scope>
</reference>
<dbReference type="Proteomes" id="UP000265140">
    <property type="component" value="Chromosome 7"/>
</dbReference>
<name>A0AAY5K9M6_ESOLU</name>
<feature type="transmembrane region" description="Helical" evidence="5">
    <location>
        <begin position="379"/>
        <end position="399"/>
    </location>
</feature>
<dbReference type="SUPFAM" id="SSF103473">
    <property type="entry name" value="MFS general substrate transporter"/>
    <property type="match status" value="1"/>
</dbReference>
<dbReference type="InterPro" id="IPR005828">
    <property type="entry name" value="MFS_sugar_transport-like"/>
</dbReference>
<feature type="transmembrane region" description="Helical" evidence="5">
    <location>
        <begin position="352"/>
        <end position="373"/>
    </location>
</feature>
<feature type="transmembrane region" description="Helical" evidence="5">
    <location>
        <begin position="291"/>
        <end position="311"/>
    </location>
</feature>